<gene>
    <name evidence="4" type="ORF">MNAB215_2730</name>
</gene>
<dbReference type="Gene3D" id="3.30.70.1230">
    <property type="entry name" value="Nucleotide cyclase"/>
    <property type="match status" value="1"/>
</dbReference>
<name>A0A2U3P9U4_9MYCO</name>
<feature type="domain" description="FHA" evidence="2">
    <location>
        <begin position="37"/>
        <end position="92"/>
    </location>
</feature>
<reference evidence="4 5" key="1">
    <citation type="submission" date="2017-01" db="EMBL/GenBank/DDBJ databases">
        <authorList>
            <consortium name="Urmite Genomes"/>
        </authorList>
    </citation>
    <scope>NUCLEOTIDE SEQUENCE [LARGE SCALE GENOMIC DNA]</scope>
    <source>
        <strain evidence="4 5">AB215</strain>
    </source>
</reference>
<protein>
    <submittedName>
        <fullName evidence="4">Adenylate/guanylate cyclase domain-containing protein</fullName>
    </submittedName>
</protein>
<dbReference type="GO" id="GO:0009190">
    <property type="term" value="P:cyclic nucleotide biosynthetic process"/>
    <property type="evidence" value="ECO:0007669"/>
    <property type="project" value="InterPro"/>
</dbReference>
<evidence type="ECO:0000313" key="5">
    <source>
        <dbReference type="Proteomes" id="UP000240424"/>
    </source>
</evidence>
<dbReference type="InterPro" id="IPR008984">
    <property type="entry name" value="SMAD_FHA_dom_sf"/>
</dbReference>
<dbReference type="Gene3D" id="2.60.200.20">
    <property type="match status" value="1"/>
</dbReference>
<dbReference type="Pfam" id="PF00211">
    <property type="entry name" value="Guanylate_cyc"/>
    <property type="match status" value="1"/>
</dbReference>
<sequence length="322" mass="35620">VDDPQAATPIQETSKPLGYLVAHVDGSDLVAPIFDQLYVGRECSGISRERRLLIPEAAISRNHCEIRLDLAADQAFIIDTSSNGTWLNGRRLERTLPVPIHANDRIRISKVELTFQTDRFTAIKQFDPNFTYKEINEAAMVMVVGDITNYSTISQVTDHKLIASGLQTLWQHLGDVLREYQGTLNHYAGDALYAVWELETFPQANELGIDFALAANQRVERVGGELPFRQEDGSPIQMGWGVVQGKAALTAMARMSEAVLGDTTNLAFRLSGIAGRSGRAPVMVTDAVHAAAEAQYRWGHPEQVEIKGRHGRETVYPVLARL</sequence>
<dbReference type="InterPro" id="IPR001054">
    <property type="entry name" value="A/G_cyclase"/>
</dbReference>
<proteinExistence type="predicted"/>
<dbReference type="InterPro" id="IPR029787">
    <property type="entry name" value="Nucleotide_cyclase"/>
</dbReference>
<dbReference type="AlphaFoldDB" id="A0A2U3P9U4"/>
<dbReference type="STRING" id="1841861.GCA_900157365_01049"/>
<feature type="domain" description="Guanylate cyclase" evidence="3">
    <location>
        <begin position="141"/>
        <end position="271"/>
    </location>
</feature>
<dbReference type="GO" id="GO:0035556">
    <property type="term" value="P:intracellular signal transduction"/>
    <property type="evidence" value="ECO:0007669"/>
    <property type="project" value="InterPro"/>
</dbReference>
<evidence type="ECO:0000259" key="2">
    <source>
        <dbReference type="PROSITE" id="PS50006"/>
    </source>
</evidence>
<dbReference type="SUPFAM" id="SSF49879">
    <property type="entry name" value="SMAD/FHA domain"/>
    <property type="match status" value="1"/>
</dbReference>
<dbReference type="PROSITE" id="PS50006">
    <property type="entry name" value="FHA_DOMAIN"/>
    <property type="match status" value="1"/>
</dbReference>
<evidence type="ECO:0000256" key="1">
    <source>
        <dbReference type="ARBA" id="ARBA00022553"/>
    </source>
</evidence>
<dbReference type="CDD" id="cd00060">
    <property type="entry name" value="FHA"/>
    <property type="match status" value="1"/>
</dbReference>
<dbReference type="SUPFAM" id="SSF55073">
    <property type="entry name" value="Nucleotide cyclase"/>
    <property type="match status" value="1"/>
</dbReference>
<dbReference type="SMART" id="SM00240">
    <property type="entry name" value="FHA"/>
    <property type="match status" value="1"/>
</dbReference>
<dbReference type="Proteomes" id="UP000240424">
    <property type="component" value="Unassembled WGS sequence"/>
</dbReference>
<evidence type="ECO:0000259" key="3">
    <source>
        <dbReference type="PROSITE" id="PS50125"/>
    </source>
</evidence>
<keyword evidence="1" id="KW-0597">Phosphoprotein</keyword>
<dbReference type="Pfam" id="PF00498">
    <property type="entry name" value="FHA"/>
    <property type="match status" value="1"/>
</dbReference>
<dbReference type="EMBL" id="FUEZ01000004">
    <property type="protein sequence ID" value="SPM40529.1"/>
    <property type="molecule type" value="Genomic_DNA"/>
</dbReference>
<accession>A0A2U3P9U4</accession>
<organism evidence="4 5">
    <name type="scientific">Mycobacterium numidiamassiliense</name>
    <dbReference type="NCBI Taxonomy" id="1841861"/>
    <lineage>
        <taxon>Bacteria</taxon>
        <taxon>Bacillati</taxon>
        <taxon>Actinomycetota</taxon>
        <taxon>Actinomycetes</taxon>
        <taxon>Mycobacteriales</taxon>
        <taxon>Mycobacteriaceae</taxon>
        <taxon>Mycobacterium</taxon>
    </lineage>
</organism>
<feature type="non-terminal residue" evidence="4">
    <location>
        <position position="1"/>
    </location>
</feature>
<dbReference type="GO" id="GO:0004016">
    <property type="term" value="F:adenylate cyclase activity"/>
    <property type="evidence" value="ECO:0007669"/>
    <property type="project" value="UniProtKB-ARBA"/>
</dbReference>
<dbReference type="CDD" id="cd07302">
    <property type="entry name" value="CHD"/>
    <property type="match status" value="1"/>
</dbReference>
<evidence type="ECO:0000313" key="4">
    <source>
        <dbReference type="EMBL" id="SPM40529.1"/>
    </source>
</evidence>
<keyword evidence="5" id="KW-1185">Reference proteome</keyword>
<dbReference type="InterPro" id="IPR000253">
    <property type="entry name" value="FHA_dom"/>
</dbReference>
<dbReference type="PROSITE" id="PS50125">
    <property type="entry name" value="GUANYLATE_CYCLASE_2"/>
    <property type="match status" value="1"/>
</dbReference>